<reference evidence="3 4" key="1">
    <citation type="journal article" date="2007" name="Nat. Biotechnol.">
        <title>Complete genome sequence of the myxobacterium Sorangium cellulosum.</title>
        <authorList>
            <person name="Schneiker S."/>
            <person name="Perlova O."/>
            <person name="Kaiser O."/>
            <person name="Gerth K."/>
            <person name="Alici A."/>
            <person name="Altmeyer M.O."/>
            <person name="Bartels D."/>
            <person name="Bekel T."/>
            <person name="Beyer S."/>
            <person name="Bode E."/>
            <person name="Bode H.B."/>
            <person name="Bolten C.J."/>
            <person name="Choudhuri J.V."/>
            <person name="Doss S."/>
            <person name="Elnakady Y.A."/>
            <person name="Frank B."/>
            <person name="Gaigalat L."/>
            <person name="Goesmann A."/>
            <person name="Groeger C."/>
            <person name="Gross F."/>
            <person name="Jelsbak L."/>
            <person name="Jelsbak L."/>
            <person name="Kalinowski J."/>
            <person name="Kegler C."/>
            <person name="Knauber T."/>
            <person name="Konietzny S."/>
            <person name="Kopp M."/>
            <person name="Krause L."/>
            <person name="Krug D."/>
            <person name="Linke B."/>
            <person name="Mahmud T."/>
            <person name="Martinez-Arias R."/>
            <person name="McHardy A.C."/>
            <person name="Merai M."/>
            <person name="Meyer F."/>
            <person name="Mormann S."/>
            <person name="Munoz-Dorado J."/>
            <person name="Perez J."/>
            <person name="Pradella S."/>
            <person name="Rachid S."/>
            <person name="Raddatz G."/>
            <person name="Rosenau F."/>
            <person name="Rueckert C."/>
            <person name="Sasse F."/>
            <person name="Scharfe M."/>
            <person name="Schuster S.C."/>
            <person name="Suen G."/>
            <person name="Treuner-Lange A."/>
            <person name="Velicer G.J."/>
            <person name="Vorholter F.-J."/>
            <person name="Weissman K.J."/>
            <person name="Welch R.D."/>
            <person name="Wenzel S.C."/>
            <person name="Whitworth D.E."/>
            <person name="Wilhelm S."/>
            <person name="Wittmann C."/>
            <person name="Bloecker H."/>
            <person name="Puehler A."/>
            <person name="Mueller R."/>
        </authorList>
    </citation>
    <scope>NUCLEOTIDE SEQUENCE [LARGE SCALE GENOMIC DNA]</scope>
    <source>
        <strain evidence="4">So ce56</strain>
    </source>
</reference>
<dbReference type="HOGENOM" id="CLU_1642615_0_0_7"/>
<accession>A9F7V1</accession>
<evidence type="ECO:0008006" key="5">
    <source>
        <dbReference type="Google" id="ProtNLM"/>
    </source>
</evidence>
<evidence type="ECO:0000313" key="4">
    <source>
        <dbReference type="Proteomes" id="UP000002139"/>
    </source>
</evidence>
<dbReference type="KEGG" id="scl:sce1414"/>
<dbReference type="EMBL" id="AM746676">
    <property type="protein sequence ID" value="CAN91572.1"/>
    <property type="molecule type" value="Genomic_DNA"/>
</dbReference>
<proteinExistence type="predicted"/>
<feature type="chain" id="PRO_5002737667" description="Secreted protein" evidence="2">
    <location>
        <begin position="23"/>
        <end position="161"/>
    </location>
</feature>
<feature type="compositionally biased region" description="Basic and acidic residues" evidence="1">
    <location>
        <begin position="89"/>
        <end position="99"/>
    </location>
</feature>
<feature type="compositionally biased region" description="Low complexity" evidence="1">
    <location>
        <begin position="79"/>
        <end position="88"/>
    </location>
</feature>
<feature type="compositionally biased region" description="Low complexity" evidence="1">
    <location>
        <begin position="127"/>
        <end position="144"/>
    </location>
</feature>
<evidence type="ECO:0000256" key="1">
    <source>
        <dbReference type="SAM" id="MobiDB-lite"/>
    </source>
</evidence>
<keyword evidence="4" id="KW-1185">Reference proteome</keyword>
<feature type="region of interest" description="Disordered" evidence="1">
    <location>
        <begin position="78"/>
        <end position="156"/>
    </location>
</feature>
<dbReference type="PROSITE" id="PS51257">
    <property type="entry name" value="PROKAR_LIPOPROTEIN"/>
    <property type="match status" value="1"/>
</dbReference>
<organism evidence="3 4">
    <name type="scientific">Sorangium cellulosum (strain So ce56)</name>
    <name type="common">Polyangium cellulosum (strain So ce56)</name>
    <dbReference type="NCBI Taxonomy" id="448385"/>
    <lineage>
        <taxon>Bacteria</taxon>
        <taxon>Pseudomonadati</taxon>
        <taxon>Myxococcota</taxon>
        <taxon>Polyangia</taxon>
        <taxon>Polyangiales</taxon>
        <taxon>Polyangiaceae</taxon>
        <taxon>Sorangium</taxon>
    </lineage>
</organism>
<feature type="compositionally biased region" description="Basic and acidic residues" evidence="1">
    <location>
        <begin position="112"/>
        <end position="126"/>
    </location>
</feature>
<name>A9F7V1_SORC5</name>
<feature type="compositionally biased region" description="Basic and acidic residues" evidence="1">
    <location>
        <begin position="145"/>
        <end position="156"/>
    </location>
</feature>
<feature type="signal peptide" evidence="2">
    <location>
        <begin position="1"/>
        <end position="22"/>
    </location>
</feature>
<dbReference type="AlphaFoldDB" id="A9F7V1"/>
<protein>
    <recommendedName>
        <fullName evidence="5">Secreted protein</fullName>
    </recommendedName>
</protein>
<dbReference type="Proteomes" id="UP000002139">
    <property type="component" value="Chromosome"/>
</dbReference>
<evidence type="ECO:0000256" key="2">
    <source>
        <dbReference type="SAM" id="SignalP"/>
    </source>
</evidence>
<gene>
    <name evidence="3" type="ordered locus">sce1414</name>
</gene>
<sequence>MQGMKFSAIHALIAACALCSTAACSWQPYGEVRVVKRTKVGGELAILGDREVAMQKASQTMATTCGGPESYEIVEEGETVVGEESVSESSERREKDFFGPKKRKQESTHTVQKTEWRVKYECKPDEPAAAAEGSPAGDAAPAEATEGKTEGRRVHEVIIRF</sequence>
<keyword evidence="2" id="KW-0732">Signal</keyword>
<evidence type="ECO:0000313" key="3">
    <source>
        <dbReference type="EMBL" id="CAN91572.1"/>
    </source>
</evidence>